<gene>
    <name evidence="2" type="ORF">JR316_000187</name>
</gene>
<evidence type="ECO:0000256" key="1">
    <source>
        <dbReference type="SAM" id="MobiDB-lite"/>
    </source>
</evidence>
<reference evidence="2" key="1">
    <citation type="submission" date="2021-02" db="EMBL/GenBank/DDBJ databases">
        <title>Psilocybe cubensis genome.</title>
        <authorList>
            <person name="Mckernan K.J."/>
            <person name="Crawford S."/>
            <person name="Trippe A."/>
            <person name="Kane L.T."/>
            <person name="Mclaughlin S."/>
        </authorList>
    </citation>
    <scope>NUCLEOTIDE SEQUENCE [LARGE SCALE GENOMIC DNA]</scope>
    <source>
        <strain evidence="2">MGC-MH-2018</strain>
    </source>
</reference>
<proteinExistence type="predicted"/>
<comment type="caution">
    <text evidence="2">The sequence shown here is derived from an EMBL/GenBank/DDBJ whole genome shotgun (WGS) entry which is preliminary data.</text>
</comment>
<evidence type="ECO:0000313" key="2">
    <source>
        <dbReference type="EMBL" id="KAG5173530.1"/>
    </source>
</evidence>
<protein>
    <submittedName>
        <fullName evidence="2">Uncharacterized protein</fullName>
    </submittedName>
</protein>
<feature type="compositionally biased region" description="Basic and acidic residues" evidence="1">
    <location>
        <begin position="167"/>
        <end position="177"/>
    </location>
</feature>
<dbReference type="AlphaFoldDB" id="A0A8H7Y4D2"/>
<feature type="region of interest" description="Disordered" evidence="1">
    <location>
        <begin position="34"/>
        <end position="55"/>
    </location>
</feature>
<dbReference type="EMBL" id="JAFIQS010000001">
    <property type="protein sequence ID" value="KAG5173530.1"/>
    <property type="molecule type" value="Genomic_DNA"/>
</dbReference>
<organism evidence="2">
    <name type="scientific">Psilocybe cubensis</name>
    <name type="common">Psychedelic mushroom</name>
    <name type="synonym">Stropharia cubensis</name>
    <dbReference type="NCBI Taxonomy" id="181762"/>
    <lineage>
        <taxon>Eukaryota</taxon>
        <taxon>Fungi</taxon>
        <taxon>Dikarya</taxon>
        <taxon>Basidiomycota</taxon>
        <taxon>Agaricomycotina</taxon>
        <taxon>Agaricomycetes</taxon>
        <taxon>Agaricomycetidae</taxon>
        <taxon>Agaricales</taxon>
        <taxon>Agaricineae</taxon>
        <taxon>Strophariaceae</taxon>
        <taxon>Psilocybe</taxon>
    </lineage>
</organism>
<accession>A0A8H7Y4D2</accession>
<feature type="region of interest" description="Disordered" evidence="1">
    <location>
        <begin position="167"/>
        <end position="186"/>
    </location>
</feature>
<name>A0A8H7Y4D2_PSICU</name>
<sequence length="271" mass="30434">MHPHPRGIDEEADLKHPKSVAPVFRHCQSRIIDSKKLRTHNSSPETEAEARRGTSYWKPSPCAKPLFSPHFQADSYIDVYHQPILVASQPAPALLTVRYKNPMLKSVNLVDKPLFTVKLSLMQRIQNVAPQLTLNVNLVPWEPIVPRKKAAQLTEVISIDPQPRGIDNEFELKDPKSPRSPVPYKTPEAQERTALHRSSLPLKISISSGGEAQDAVDNQHAFPTFSISCGRLEEAAYPQFIDQPRRVRLDATLAGPFLAQALSFFIQFLRG</sequence>